<dbReference type="AlphaFoldDB" id="A0A2D3SV42"/>
<sequence length="253" mass="28182">MMGRFKQVLMMTLSGFCFFGQTLFVSATAGISIGAMYDVLNSETQSMSKRIYNSGDSTAFVRVELLEIHPGDKNTSQEIPLKEVTGNVLEKNRLIVTPLRLIIPPGGFQAVRILWPGDRTTERYFRIRFIPVAPKADDDFGLDKKALEKHSQEMKAGVNILAGYGSILIVQPDKPVFNSVINADSPKVITIQNNGNTTISLNKIRECKNANTGCGPYSRRFVLPGRTYSMNKKSGYQTNFTLIEGNNQRKFSD</sequence>
<name>A0A2D3SV42_9ENTR</name>
<dbReference type="EMBL" id="CP017613">
    <property type="protein sequence ID" value="ATW33501.1"/>
    <property type="molecule type" value="Genomic_DNA"/>
</dbReference>
<proteinExistence type="predicted"/>
<reference evidence="2" key="2">
    <citation type="submission" date="2017-11" db="EMBL/GenBank/DDBJ databases">
        <title>PacBio sequencing of new strain of the secondary endosymbiont Candidatus Hamiltonella defensa.</title>
        <authorList>
            <person name="Strand M.R."/>
            <person name="Oliver K."/>
        </authorList>
    </citation>
    <scope>NUCLEOTIDE SEQUENCE [LARGE SCALE GENOMIC DNA]</scope>
    <source>
        <strain evidence="2">ZA17</strain>
    </source>
</reference>
<gene>
    <name evidence="1" type="ORF">BJP43_03495</name>
</gene>
<evidence type="ECO:0000313" key="2">
    <source>
        <dbReference type="Proteomes" id="UP000229055"/>
    </source>
</evidence>
<reference evidence="2" key="1">
    <citation type="submission" date="2016-10" db="EMBL/GenBank/DDBJ databases">
        <authorList>
            <person name="Chevignon G."/>
        </authorList>
    </citation>
    <scope>NUCLEOTIDE SEQUENCE [LARGE SCALE GENOMIC DNA]</scope>
    <source>
        <strain evidence="2">ZA17</strain>
    </source>
</reference>
<dbReference type="InterPro" id="IPR008962">
    <property type="entry name" value="PapD-like_sf"/>
</dbReference>
<dbReference type="Proteomes" id="UP000229055">
    <property type="component" value="Chromosome"/>
</dbReference>
<organism evidence="1 2">
    <name type="scientific">Candidatus Williamhamiltonella defendens</name>
    <dbReference type="NCBI Taxonomy" id="138072"/>
    <lineage>
        <taxon>Bacteria</taxon>
        <taxon>Pseudomonadati</taxon>
        <taxon>Pseudomonadota</taxon>
        <taxon>Gammaproteobacteria</taxon>
        <taxon>Enterobacterales</taxon>
        <taxon>Enterobacteriaceae</taxon>
        <taxon>aphid secondary symbionts</taxon>
        <taxon>Candidatus Williamhamiltonella</taxon>
    </lineage>
</organism>
<dbReference type="SUPFAM" id="SSF49354">
    <property type="entry name" value="PapD-like"/>
    <property type="match status" value="1"/>
</dbReference>
<dbReference type="InterPro" id="IPR013783">
    <property type="entry name" value="Ig-like_fold"/>
</dbReference>
<protein>
    <recommendedName>
        <fullName evidence="3">Pilus assembly protein</fullName>
    </recommendedName>
</protein>
<accession>A0A2D3SV42</accession>
<evidence type="ECO:0008006" key="3">
    <source>
        <dbReference type="Google" id="ProtNLM"/>
    </source>
</evidence>
<dbReference type="RefSeq" id="WP_044612235.1">
    <property type="nucleotide sequence ID" value="NZ_CADIJH010000003.1"/>
</dbReference>
<evidence type="ECO:0000313" key="1">
    <source>
        <dbReference type="EMBL" id="ATW33501.1"/>
    </source>
</evidence>
<dbReference type="Gene3D" id="2.60.40.10">
    <property type="entry name" value="Immunoglobulins"/>
    <property type="match status" value="1"/>
</dbReference>